<dbReference type="EMBL" id="JAAAUQ010000110">
    <property type="protein sequence ID" value="KAF9154559.1"/>
    <property type="molecule type" value="Genomic_DNA"/>
</dbReference>
<evidence type="ECO:0000313" key="1">
    <source>
        <dbReference type="EMBL" id="KAF9154559.1"/>
    </source>
</evidence>
<evidence type="ECO:0000313" key="2">
    <source>
        <dbReference type="Proteomes" id="UP000748756"/>
    </source>
</evidence>
<name>A0A9P5S4S9_9FUNG</name>
<organism evidence="1 2">
    <name type="scientific">Linnemannia schmuckeri</name>
    <dbReference type="NCBI Taxonomy" id="64567"/>
    <lineage>
        <taxon>Eukaryota</taxon>
        <taxon>Fungi</taxon>
        <taxon>Fungi incertae sedis</taxon>
        <taxon>Mucoromycota</taxon>
        <taxon>Mortierellomycotina</taxon>
        <taxon>Mortierellomycetes</taxon>
        <taxon>Mortierellales</taxon>
        <taxon>Mortierellaceae</taxon>
        <taxon>Linnemannia</taxon>
    </lineage>
</organism>
<gene>
    <name evidence="1" type="ORF">BG015_000635</name>
</gene>
<reference evidence="1" key="1">
    <citation type="journal article" date="2020" name="Fungal Divers.">
        <title>Resolving the Mortierellaceae phylogeny through synthesis of multi-gene phylogenetics and phylogenomics.</title>
        <authorList>
            <person name="Vandepol N."/>
            <person name="Liber J."/>
            <person name="Desiro A."/>
            <person name="Na H."/>
            <person name="Kennedy M."/>
            <person name="Barry K."/>
            <person name="Grigoriev I.V."/>
            <person name="Miller A.N."/>
            <person name="O'Donnell K."/>
            <person name="Stajich J.E."/>
            <person name="Bonito G."/>
        </authorList>
    </citation>
    <scope>NUCLEOTIDE SEQUENCE</scope>
    <source>
        <strain evidence="1">NRRL 6426</strain>
    </source>
</reference>
<dbReference type="Proteomes" id="UP000748756">
    <property type="component" value="Unassembled WGS sequence"/>
</dbReference>
<comment type="caution">
    <text evidence="1">The sequence shown here is derived from an EMBL/GenBank/DDBJ whole genome shotgun (WGS) entry which is preliminary data.</text>
</comment>
<feature type="non-terminal residue" evidence="1">
    <location>
        <position position="210"/>
    </location>
</feature>
<dbReference type="AlphaFoldDB" id="A0A9P5S4S9"/>
<proteinExistence type="predicted"/>
<protein>
    <submittedName>
        <fullName evidence="1">Uncharacterized protein</fullName>
    </submittedName>
</protein>
<keyword evidence="2" id="KW-1185">Reference proteome</keyword>
<accession>A0A9P5S4S9</accession>
<dbReference type="OrthoDB" id="2423301at2759"/>
<sequence>RYIVTVTLPFIYRDPFNGHGATSIVKSLFAQTLLASSTCCNSILLGINDSTTSTVVHPFLTMRLRQFLPSPFFASSASNTQFDYLRHVRHINQARCGRRGYGSWTSSHFLSSEESTYIEEHPDEVELQGQFDDVTVTIDFANIYEKLEYLTILLSNVQRYRAVVDRLGRQEKICFLQDEVYQLGDIVDEGSRVRTHEAMRNMVESVEAHA</sequence>